<evidence type="ECO:0000313" key="1">
    <source>
        <dbReference type="EMBL" id="OHX64225.1"/>
    </source>
</evidence>
<dbReference type="OrthoDB" id="9843300at2"/>
<organism evidence="1 2">
    <name type="scientific">Flammeovirga pacifica</name>
    <dbReference type="NCBI Taxonomy" id="915059"/>
    <lineage>
        <taxon>Bacteria</taxon>
        <taxon>Pseudomonadati</taxon>
        <taxon>Bacteroidota</taxon>
        <taxon>Cytophagia</taxon>
        <taxon>Cytophagales</taxon>
        <taxon>Flammeovirgaceae</taxon>
        <taxon>Flammeovirga</taxon>
    </lineage>
</organism>
<sequence length="143" mass="16834">MKKIYTNNIAVIDTGEFPIVKMTCIKASLTSIDVLEFKKFKEQIFDMFTEPFILIDDGTQIEWLSNDAKLEYGRLICEHDRRYKDLMISYYLVIPNTYLKLIIRAINKVFKPKIKQLAYNSFKTAHRFALIEKEVMLNLPQVS</sequence>
<proteinExistence type="predicted"/>
<dbReference type="Proteomes" id="UP000179797">
    <property type="component" value="Unassembled WGS sequence"/>
</dbReference>
<protein>
    <recommendedName>
        <fullName evidence="3">STAS/SEC14 domain-containing protein</fullName>
    </recommendedName>
</protein>
<reference evidence="1 2" key="1">
    <citation type="journal article" date="2012" name="Int. J. Syst. Evol. Microbiol.">
        <title>Flammeovirga pacifica sp. nov., isolated from deep-sea sediment.</title>
        <authorList>
            <person name="Xu H."/>
            <person name="Fu Y."/>
            <person name="Yang N."/>
            <person name="Ding Z."/>
            <person name="Lai Q."/>
            <person name="Zeng R."/>
        </authorList>
    </citation>
    <scope>NUCLEOTIDE SEQUENCE [LARGE SCALE GENOMIC DNA]</scope>
    <source>
        <strain evidence="2">DSM 24597 / LMG 26175 / WPAGA1</strain>
    </source>
</reference>
<evidence type="ECO:0000313" key="2">
    <source>
        <dbReference type="Proteomes" id="UP000179797"/>
    </source>
</evidence>
<dbReference type="AlphaFoldDB" id="A0A1S1YTU5"/>
<dbReference type="EMBL" id="JRYR02000002">
    <property type="protein sequence ID" value="OHX64225.1"/>
    <property type="molecule type" value="Genomic_DNA"/>
</dbReference>
<dbReference type="RefSeq" id="WP_044220948.1">
    <property type="nucleotide sequence ID" value="NZ_JRYR02000002.1"/>
</dbReference>
<accession>A0A1S1YTU5</accession>
<gene>
    <name evidence="1" type="ORF">NH26_21720</name>
</gene>
<keyword evidence="2" id="KW-1185">Reference proteome</keyword>
<name>A0A1S1YTU5_FLAPC</name>
<comment type="caution">
    <text evidence="1">The sequence shown here is derived from an EMBL/GenBank/DDBJ whole genome shotgun (WGS) entry which is preliminary data.</text>
</comment>
<evidence type="ECO:0008006" key="3">
    <source>
        <dbReference type="Google" id="ProtNLM"/>
    </source>
</evidence>